<sequence length="131" mass="13747">MKIAVTAAGNDLDSQVDPRFGRCQQFIIIDSETNDIQVLKNPNAGLSGGAGVQTAQLLADKKIDVVLTGNVGPNAIRTLNAAGIKVYTGIQGTVGDSVNMFKEGKLTEASQPTVDSHFGMGRGGRGRNNKF</sequence>
<dbReference type="RefSeq" id="WP_206706790.1">
    <property type="nucleotide sequence ID" value="NZ_CP059066.1"/>
</dbReference>
<dbReference type="PANTHER" id="PTHR42983">
    <property type="entry name" value="DINITROGENASE IRON-MOLYBDENUM COFACTOR PROTEIN-RELATED"/>
    <property type="match status" value="1"/>
</dbReference>
<evidence type="ECO:0000313" key="3">
    <source>
        <dbReference type="EMBL" id="QSQ09433.1"/>
    </source>
</evidence>
<dbReference type="InterPro" id="IPR036105">
    <property type="entry name" value="DiNase_FeMo-co_biosyn_sf"/>
</dbReference>
<dbReference type="KEGG" id="kme:H0A61_01796"/>
<dbReference type="Gene3D" id="3.30.420.130">
    <property type="entry name" value="Dinitrogenase iron-molybdenum cofactor biosynthesis domain"/>
    <property type="match status" value="1"/>
</dbReference>
<protein>
    <recommendedName>
        <fullName evidence="2">Dinitrogenase iron-molybdenum cofactor biosynthesis domain-containing protein</fullName>
    </recommendedName>
</protein>
<dbReference type="Pfam" id="PF02579">
    <property type="entry name" value="Nitro_FeMo-Co"/>
    <property type="match status" value="1"/>
</dbReference>
<feature type="region of interest" description="Disordered" evidence="1">
    <location>
        <begin position="112"/>
        <end position="131"/>
    </location>
</feature>
<evidence type="ECO:0000259" key="2">
    <source>
        <dbReference type="Pfam" id="PF02579"/>
    </source>
</evidence>
<feature type="domain" description="Dinitrogenase iron-molybdenum cofactor biosynthesis" evidence="2">
    <location>
        <begin position="13"/>
        <end position="102"/>
    </location>
</feature>
<evidence type="ECO:0000313" key="4">
    <source>
        <dbReference type="Proteomes" id="UP000662904"/>
    </source>
</evidence>
<dbReference type="EMBL" id="CP059066">
    <property type="protein sequence ID" value="QSQ09433.1"/>
    <property type="molecule type" value="Genomic_DNA"/>
</dbReference>
<name>A0A8A0RMF5_9FIRM</name>
<dbReference type="SUPFAM" id="SSF53146">
    <property type="entry name" value="Nitrogenase accessory factor-like"/>
    <property type="match status" value="1"/>
</dbReference>
<accession>A0A8A0RMF5</accession>
<reference evidence="3" key="1">
    <citation type="submission" date="2020-07" db="EMBL/GenBank/DDBJ databases">
        <title>Koleobacter methoxysyntrophicus gen. nov., sp. nov., a novel anaerobic bacterium isolated from deep subsurface oil field and proposal of Koleobacterales ord. nov. in the phylum Firmicutes.</title>
        <authorList>
            <person name="Sakamoto S."/>
            <person name="Tamaki H."/>
        </authorList>
    </citation>
    <scope>NUCLEOTIDE SEQUENCE</scope>
    <source>
        <strain evidence="3">NRmbB1</strain>
    </source>
</reference>
<dbReference type="InterPro" id="IPR003731">
    <property type="entry name" value="Di-Nase_FeMo-co_biosynth"/>
</dbReference>
<dbReference type="PANTHER" id="PTHR42983:SF1">
    <property type="entry name" value="IRON-MOLYBDENUM PROTEIN"/>
    <property type="match status" value="1"/>
</dbReference>
<keyword evidence="4" id="KW-1185">Reference proteome</keyword>
<organism evidence="3 4">
    <name type="scientific">Koleobacter methoxysyntrophicus</name>
    <dbReference type="NCBI Taxonomy" id="2751313"/>
    <lineage>
        <taxon>Bacteria</taxon>
        <taxon>Bacillati</taxon>
        <taxon>Bacillota</taxon>
        <taxon>Clostridia</taxon>
        <taxon>Koleobacterales</taxon>
        <taxon>Koleobacteraceae</taxon>
        <taxon>Koleobacter</taxon>
    </lineage>
</organism>
<dbReference type="CDD" id="cd00851">
    <property type="entry name" value="MTH1175"/>
    <property type="match status" value="1"/>
</dbReference>
<dbReference type="InterPro" id="IPR033913">
    <property type="entry name" value="MTH1175_dom"/>
</dbReference>
<proteinExistence type="predicted"/>
<evidence type="ECO:0000256" key="1">
    <source>
        <dbReference type="SAM" id="MobiDB-lite"/>
    </source>
</evidence>
<gene>
    <name evidence="3" type="ORF">H0A61_01796</name>
</gene>
<dbReference type="Proteomes" id="UP000662904">
    <property type="component" value="Chromosome"/>
</dbReference>
<dbReference type="AlphaFoldDB" id="A0A8A0RMF5"/>